<dbReference type="EMBL" id="VSRR010003820">
    <property type="protein sequence ID" value="MPC37568.1"/>
    <property type="molecule type" value="Genomic_DNA"/>
</dbReference>
<dbReference type="AlphaFoldDB" id="A0A5B7EX27"/>
<organism evidence="1 2">
    <name type="scientific">Portunus trituberculatus</name>
    <name type="common">Swimming crab</name>
    <name type="synonym">Neptunus trituberculatus</name>
    <dbReference type="NCBI Taxonomy" id="210409"/>
    <lineage>
        <taxon>Eukaryota</taxon>
        <taxon>Metazoa</taxon>
        <taxon>Ecdysozoa</taxon>
        <taxon>Arthropoda</taxon>
        <taxon>Crustacea</taxon>
        <taxon>Multicrustacea</taxon>
        <taxon>Malacostraca</taxon>
        <taxon>Eumalacostraca</taxon>
        <taxon>Eucarida</taxon>
        <taxon>Decapoda</taxon>
        <taxon>Pleocyemata</taxon>
        <taxon>Brachyura</taxon>
        <taxon>Eubrachyura</taxon>
        <taxon>Portunoidea</taxon>
        <taxon>Portunidae</taxon>
        <taxon>Portuninae</taxon>
        <taxon>Portunus</taxon>
    </lineage>
</organism>
<reference evidence="1 2" key="1">
    <citation type="submission" date="2019-05" db="EMBL/GenBank/DDBJ databases">
        <title>Another draft genome of Portunus trituberculatus and its Hox gene families provides insights of decapod evolution.</title>
        <authorList>
            <person name="Jeong J.-H."/>
            <person name="Song I."/>
            <person name="Kim S."/>
            <person name="Choi T."/>
            <person name="Kim D."/>
            <person name="Ryu S."/>
            <person name="Kim W."/>
        </authorList>
    </citation>
    <scope>NUCLEOTIDE SEQUENCE [LARGE SCALE GENOMIC DNA]</scope>
    <source>
        <tissue evidence="1">Muscle</tissue>
    </source>
</reference>
<protein>
    <submittedName>
        <fullName evidence="1">Uncharacterized protein</fullName>
    </submittedName>
</protein>
<proteinExistence type="predicted"/>
<accession>A0A5B7EX27</accession>
<keyword evidence="2" id="KW-1185">Reference proteome</keyword>
<dbReference type="Proteomes" id="UP000324222">
    <property type="component" value="Unassembled WGS sequence"/>
</dbReference>
<comment type="caution">
    <text evidence="1">The sequence shown here is derived from an EMBL/GenBank/DDBJ whole genome shotgun (WGS) entry which is preliminary data.</text>
</comment>
<gene>
    <name evidence="1" type="ORF">E2C01_031054</name>
</gene>
<name>A0A5B7EX27_PORTR</name>
<evidence type="ECO:0000313" key="2">
    <source>
        <dbReference type="Proteomes" id="UP000324222"/>
    </source>
</evidence>
<evidence type="ECO:0000313" key="1">
    <source>
        <dbReference type="EMBL" id="MPC37568.1"/>
    </source>
</evidence>
<sequence>MLALTQTPSRLKKLAISLSFELITQIHSSHWFTDDKISKDEVKRLFVYLLFTMSLDVPNSKVISDIEFTKTNFIYDVCKQITDRRPLTDSAHACHLSSILPSFSSFSPWSLILQTSFFSSQLLQIKITQQIHSECDLLALLNSFRNIVSLTDETLGLISVIQHAIHLSPGFKSSCTQSYRVPHSRQTVDRIRTRALGDPSDPKASMVPLYYFVSGDASDLPKLHIQYL</sequence>